<evidence type="ECO:0000313" key="3">
    <source>
        <dbReference type="EMBL" id="GBG28596.1"/>
    </source>
</evidence>
<comment type="caution">
    <text evidence="3">The sequence shown here is derived from an EMBL/GenBank/DDBJ whole genome shotgun (WGS) entry which is preliminary data.</text>
</comment>
<accession>A0A2R5GC71</accession>
<protein>
    <recommendedName>
        <fullName evidence="2">PPM-type phosphatase domain-containing protein</fullName>
    </recommendedName>
</protein>
<dbReference type="InterPro" id="IPR036457">
    <property type="entry name" value="PPM-type-like_dom_sf"/>
</dbReference>
<sequence length="606" mass="67094">MRSMLRKSMGRRSGDRKTAQFKPAFEKLLICDNGKDNVPELFVDNEGQANEAVACISQSRSPGHKNVGQDAIGLARHDNWDIKVLCDGHDRDGHDVSRAVCKAMPRVVLRMLTERDDPDEPPSEELLVEAFREVSDEVCWTDEDVHPGMFVKCFAGKWEGRVGFLAEGRDSSTAVLVVVDEDGYHRPLVERKHLKRPKFTGGTTCVLTVMNTANGLCRIAQTGDSRAMIFNMNMFEDKFMQPVFGVVDFSSDAVPPMGICSPAHSVFNPAELLRLNTDYAGAFEIDGAFLVNPLTKFSIQPTRGIGDFDVYGTGYISVPEVTSVFKLKPGSILLMASDGVFDDHVIKTDELVTFFADNIEDDMPLTKIANMLYDETLQRSLAGGYVDDISLIVYRGHDVDSAGEVPVEDLDGDALDMDAAEEEEALELELDEATAEELSKTTNLRRSLLGGLMKKTRGAMMGSRRELISLDDERIATKPDIDEPNPEDRRKTIDRTERAAYSDFLQEALRQKEAEDADDAAEGDEDAETAEMASAILGRFAQRYGHTPEEVRSGINVSKDAANVGRRVSASMARQAMFDEDELLEEDEEEAASSSKKGKKKRSSRK</sequence>
<evidence type="ECO:0000313" key="4">
    <source>
        <dbReference type="Proteomes" id="UP000241890"/>
    </source>
</evidence>
<dbReference type="GO" id="GO:0004722">
    <property type="term" value="F:protein serine/threonine phosphatase activity"/>
    <property type="evidence" value="ECO:0007669"/>
    <property type="project" value="InterPro"/>
</dbReference>
<gene>
    <name evidence="3" type="ORF">FCC1311_048172</name>
</gene>
<feature type="region of interest" description="Disordered" evidence="1">
    <location>
        <begin position="471"/>
        <end position="497"/>
    </location>
</feature>
<evidence type="ECO:0000259" key="2">
    <source>
        <dbReference type="PROSITE" id="PS51746"/>
    </source>
</evidence>
<organism evidence="3 4">
    <name type="scientific">Hondaea fermentalgiana</name>
    <dbReference type="NCBI Taxonomy" id="2315210"/>
    <lineage>
        <taxon>Eukaryota</taxon>
        <taxon>Sar</taxon>
        <taxon>Stramenopiles</taxon>
        <taxon>Bigyra</taxon>
        <taxon>Labyrinthulomycetes</taxon>
        <taxon>Thraustochytrida</taxon>
        <taxon>Thraustochytriidae</taxon>
        <taxon>Hondaea</taxon>
    </lineage>
</organism>
<dbReference type="CDD" id="cd00143">
    <property type="entry name" value="PP2Cc"/>
    <property type="match status" value="1"/>
</dbReference>
<dbReference type="InterPro" id="IPR015655">
    <property type="entry name" value="PP2C"/>
</dbReference>
<feature type="compositionally biased region" description="Basic residues" evidence="1">
    <location>
        <begin position="596"/>
        <end position="606"/>
    </location>
</feature>
<name>A0A2R5GC71_9STRA</name>
<feature type="region of interest" description="Disordered" evidence="1">
    <location>
        <begin position="551"/>
        <end position="606"/>
    </location>
</feature>
<reference evidence="3 4" key="1">
    <citation type="submission" date="2017-12" db="EMBL/GenBank/DDBJ databases">
        <title>Sequencing, de novo assembly and annotation of complete genome of a new Thraustochytrid species, strain FCC1311.</title>
        <authorList>
            <person name="Sedici K."/>
            <person name="Godart F."/>
            <person name="Aiese Cigliano R."/>
            <person name="Sanseverino W."/>
            <person name="Barakat M."/>
            <person name="Ortet P."/>
            <person name="Marechal E."/>
            <person name="Cagnac O."/>
            <person name="Amato A."/>
        </authorList>
    </citation>
    <scope>NUCLEOTIDE SEQUENCE [LARGE SCALE GENOMIC DNA]</scope>
</reference>
<evidence type="ECO:0000256" key="1">
    <source>
        <dbReference type="SAM" id="MobiDB-lite"/>
    </source>
</evidence>
<dbReference type="InParanoid" id="A0A2R5GC71"/>
<dbReference type="Pfam" id="PF00481">
    <property type="entry name" value="PP2C"/>
    <property type="match status" value="1"/>
</dbReference>
<proteinExistence type="predicted"/>
<dbReference type="Gene3D" id="3.60.40.10">
    <property type="entry name" value="PPM-type phosphatase domain"/>
    <property type="match status" value="1"/>
</dbReference>
<dbReference type="Proteomes" id="UP000241890">
    <property type="component" value="Unassembled WGS sequence"/>
</dbReference>
<dbReference type="PROSITE" id="PS51746">
    <property type="entry name" value="PPM_2"/>
    <property type="match status" value="1"/>
</dbReference>
<dbReference type="EMBL" id="BEYU01000044">
    <property type="protein sequence ID" value="GBG28596.1"/>
    <property type="molecule type" value="Genomic_DNA"/>
</dbReference>
<dbReference type="PANTHER" id="PTHR47992">
    <property type="entry name" value="PROTEIN PHOSPHATASE"/>
    <property type="match status" value="1"/>
</dbReference>
<dbReference type="InterPro" id="IPR001932">
    <property type="entry name" value="PPM-type_phosphatase-like_dom"/>
</dbReference>
<keyword evidence="4" id="KW-1185">Reference proteome</keyword>
<dbReference type="AlphaFoldDB" id="A0A2R5GC71"/>
<feature type="domain" description="PPM-type phosphatase" evidence="2">
    <location>
        <begin position="53"/>
        <end position="396"/>
    </location>
</feature>
<feature type="compositionally biased region" description="Acidic residues" evidence="1">
    <location>
        <begin position="578"/>
        <end position="591"/>
    </location>
</feature>
<dbReference type="SUPFAM" id="SSF81606">
    <property type="entry name" value="PP2C-like"/>
    <property type="match status" value="1"/>
</dbReference>
<dbReference type="SMART" id="SM00332">
    <property type="entry name" value="PP2Cc"/>
    <property type="match status" value="1"/>
</dbReference>